<evidence type="ECO:0000313" key="1">
    <source>
        <dbReference type="EMBL" id="MBU5593083.1"/>
    </source>
</evidence>
<reference evidence="1 2" key="1">
    <citation type="submission" date="2021-06" db="EMBL/GenBank/DDBJ databases">
        <authorList>
            <person name="Sun Q."/>
            <person name="Li D."/>
        </authorList>
    </citation>
    <scope>NUCLEOTIDE SEQUENCE [LARGE SCALE GENOMIC DNA]</scope>
    <source>
        <strain evidence="1 2">MSJ-4</strain>
    </source>
</reference>
<evidence type="ECO:0000313" key="2">
    <source>
        <dbReference type="Proteomes" id="UP000736583"/>
    </source>
</evidence>
<dbReference type="Proteomes" id="UP000736583">
    <property type="component" value="Unassembled WGS sequence"/>
</dbReference>
<dbReference type="EMBL" id="JAHLQL010000006">
    <property type="protein sequence ID" value="MBU5593083.1"/>
    <property type="molecule type" value="Genomic_DNA"/>
</dbReference>
<accession>A0ABS6F3N8</accession>
<dbReference type="RefSeq" id="WP_216457765.1">
    <property type="nucleotide sequence ID" value="NZ_JAHLQL010000006.1"/>
</dbReference>
<keyword evidence="2" id="KW-1185">Reference proteome</keyword>
<comment type="caution">
    <text evidence="1">The sequence shown here is derived from an EMBL/GenBank/DDBJ whole genome shotgun (WGS) entry which is preliminary data.</text>
</comment>
<proteinExistence type="predicted"/>
<protein>
    <submittedName>
        <fullName evidence="1">Uncharacterized protein</fullName>
    </submittedName>
</protein>
<sequence>MKDKGFEKIFQIMNLMAFLEILIWKVHYDTYINEDGTYVLRINYNKCYDKILDYSRVHHINYPNLDIKAFKFTLKSKPYCLCYNAPAWFKKETSSKESQVVRAAFIDIKALQAMGIFIDNLLCNNTSMEIKEG</sequence>
<name>A0ABS6F3N8_9CLOT</name>
<organism evidence="1 2">
    <name type="scientific">Clostridium simiarum</name>
    <dbReference type="NCBI Taxonomy" id="2841506"/>
    <lineage>
        <taxon>Bacteria</taxon>
        <taxon>Bacillati</taxon>
        <taxon>Bacillota</taxon>
        <taxon>Clostridia</taxon>
        <taxon>Eubacteriales</taxon>
        <taxon>Clostridiaceae</taxon>
        <taxon>Clostridium</taxon>
    </lineage>
</organism>
<gene>
    <name evidence="1" type="ORF">KQI89_15135</name>
</gene>